<evidence type="ECO:0000313" key="2">
    <source>
        <dbReference type="Proteomes" id="UP000249402"/>
    </source>
</evidence>
<dbReference type="InterPro" id="IPR011009">
    <property type="entry name" value="Kinase-like_dom_sf"/>
</dbReference>
<evidence type="ECO:0000313" key="1">
    <source>
        <dbReference type="EMBL" id="RAL04659.1"/>
    </source>
</evidence>
<reference evidence="1 2" key="1">
    <citation type="submission" date="2018-02" db="EMBL/GenBank/DDBJ databases">
        <title>The genomes of Aspergillus section Nigri reveals drivers in fungal speciation.</title>
        <authorList>
            <consortium name="DOE Joint Genome Institute"/>
            <person name="Vesth T.C."/>
            <person name="Nybo J."/>
            <person name="Theobald S."/>
            <person name="Brandl J."/>
            <person name="Frisvad J.C."/>
            <person name="Nielsen K.F."/>
            <person name="Lyhne E.K."/>
            <person name="Kogle M.E."/>
            <person name="Kuo A."/>
            <person name="Riley R."/>
            <person name="Clum A."/>
            <person name="Nolan M."/>
            <person name="Lipzen A."/>
            <person name="Salamov A."/>
            <person name="Henrissat B."/>
            <person name="Wiebenga A."/>
            <person name="De vries R.P."/>
            <person name="Grigoriev I.V."/>
            <person name="Mortensen U.H."/>
            <person name="Andersen M.R."/>
            <person name="Baker S.E."/>
        </authorList>
    </citation>
    <scope>NUCLEOTIDE SEQUENCE [LARGE SCALE GENOMIC DNA]</scope>
    <source>
        <strain evidence="1 2">CBS 121593</strain>
    </source>
</reference>
<organism evidence="1 2">
    <name type="scientific">Aspergillus ibericus CBS 121593</name>
    <dbReference type="NCBI Taxonomy" id="1448316"/>
    <lineage>
        <taxon>Eukaryota</taxon>
        <taxon>Fungi</taxon>
        <taxon>Dikarya</taxon>
        <taxon>Ascomycota</taxon>
        <taxon>Pezizomycotina</taxon>
        <taxon>Eurotiomycetes</taxon>
        <taxon>Eurotiomycetidae</taxon>
        <taxon>Eurotiales</taxon>
        <taxon>Aspergillaceae</taxon>
        <taxon>Aspergillus</taxon>
        <taxon>Aspergillus subgen. Circumdati</taxon>
    </lineage>
</organism>
<gene>
    <name evidence="1" type="ORF">BO80DRAFT_205994</name>
</gene>
<dbReference type="SUPFAM" id="SSF56112">
    <property type="entry name" value="Protein kinase-like (PK-like)"/>
    <property type="match status" value="1"/>
</dbReference>
<dbReference type="InterPro" id="IPR051678">
    <property type="entry name" value="AGP_Transferase"/>
</dbReference>
<dbReference type="RefSeq" id="XP_025578986.1">
    <property type="nucleotide sequence ID" value="XM_025714251.1"/>
</dbReference>
<dbReference type="Proteomes" id="UP000249402">
    <property type="component" value="Unassembled WGS sequence"/>
</dbReference>
<dbReference type="STRING" id="1448316.A0A395HAQ9"/>
<proteinExistence type="predicted"/>
<protein>
    <recommendedName>
        <fullName evidence="3">Aminoglycoside phosphotransferase domain-containing protein</fullName>
    </recommendedName>
</protein>
<dbReference type="EMBL" id="KZ824423">
    <property type="protein sequence ID" value="RAL04659.1"/>
    <property type="molecule type" value="Genomic_DNA"/>
</dbReference>
<name>A0A395HAQ9_9EURO</name>
<dbReference type="OrthoDB" id="2906425at2759"/>
<keyword evidence="2" id="KW-1185">Reference proteome</keyword>
<evidence type="ECO:0008006" key="3">
    <source>
        <dbReference type="Google" id="ProtNLM"/>
    </source>
</evidence>
<dbReference type="PANTHER" id="PTHR21310:SF54">
    <property type="entry name" value="AMINOGLYCOSIDE PHOSPHOTRANSFERASE DOMAIN-CONTAINING PROTEIN"/>
    <property type="match status" value="1"/>
</dbReference>
<dbReference type="AlphaFoldDB" id="A0A395HAQ9"/>
<sequence>MDFLESSFFAKFDRCLPSLAEVRALSHDFSTARQPKPVVFEQLNLLVKSGRTVPVAEAQCLWMLRRVFGDSVPVPEVYGWRIENNYVFIYMELIHGRTLHECWDDLDSMEKTVLCDQLCEIVSRFRQLSYQPSDKYIGSVSRQRVHDCVFEAQTEAGPFPKIREFIDWFSGLPQARLPISERYEDPYRGYLPDDGVITFTHGVLHRSASHSCHCRLGAIRMAPRLLGILQSDLYLLL</sequence>
<accession>A0A395HAQ9</accession>
<dbReference type="VEuPathDB" id="FungiDB:BO80DRAFT_205994"/>
<dbReference type="PANTHER" id="PTHR21310">
    <property type="entry name" value="AMINOGLYCOSIDE PHOSPHOTRANSFERASE-RELATED-RELATED"/>
    <property type="match status" value="1"/>
</dbReference>
<dbReference type="GeneID" id="37219116"/>